<dbReference type="PANTHER" id="PTHR30302">
    <property type="entry name" value="HYDROGENASE 1 MATURATION PROTEASE"/>
    <property type="match status" value="1"/>
</dbReference>
<accession>B1I574</accession>
<dbReference type="SUPFAM" id="SSF53163">
    <property type="entry name" value="HybD-like"/>
    <property type="match status" value="1"/>
</dbReference>
<dbReference type="NCBIfam" id="TIGR00072">
    <property type="entry name" value="hydrog_prot"/>
    <property type="match status" value="1"/>
</dbReference>
<dbReference type="Proteomes" id="UP000008544">
    <property type="component" value="Chromosome"/>
</dbReference>
<proteinExistence type="predicted"/>
<keyword evidence="1" id="KW-0645">Protease</keyword>
<dbReference type="EMBL" id="CP000860">
    <property type="protein sequence ID" value="ACA60151.1"/>
    <property type="molecule type" value="Genomic_DNA"/>
</dbReference>
<protein>
    <submittedName>
        <fullName evidence="1">Hydrogenase maturation protease</fullName>
    </submittedName>
</protein>
<keyword evidence="2" id="KW-1185">Reference proteome</keyword>
<dbReference type="OrthoDB" id="9794619at2"/>
<dbReference type="Gene3D" id="3.40.50.1450">
    <property type="entry name" value="HybD-like"/>
    <property type="match status" value="1"/>
</dbReference>
<gene>
    <name evidence="1" type="ordered locus">Daud_1650</name>
</gene>
<dbReference type="InterPro" id="IPR000671">
    <property type="entry name" value="Peptidase_A31"/>
</dbReference>
<dbReference type="STRING" id="477974.Daud_1650"/>
<dbReference type="PANTHER" id="PTHR30302:SF7">
    <property type="entry name" value="F420-NONREDUCING HYDROGENASE II"/>
    <property type="match status" value="1"/>
</dbReference>
<dbReference type="GO" id="GO:0008047">
    <property type="term" value="F:enzyme activator activity"/>
    <property type="evidence" value="ECO:0007669"/>
    <property type="project" value="InterPro"/>
</dbReference>
<dbReference type="CDD" id="cd00518">
    <property type="entry name" value="H2MP"/>
    <property type="match status" value="1"/>
</dbReference>
<dbReference type="AlphaFoldDB" id="B1I574"/>
<organism evidence="1 2">
    <name type="scientific">Desulforudis audaxviator (strain MP104C)</name>
    <dbReference type="NCBI Taxonomy" id="477974"/>
    <lineage>
        <taxon>Bacteria</taxon>
        <taxon>Bacillati</taxon>
        <taxon>Bacillota</taxon>
        <taxon>Clostridia</taxon>
        <taxon>Thermoanaerobacterales</taxon>
        <taxon>Candidatus Desulforudaceae</taxon>
        <taxon>Candidatus Desulforudis</taxon>
    </lineage>
</organism>
<dbReference type="Pfam" id="PF01750">
    <property type="entry name" value="HycI"/>
    <property type="match status" value="1"/>
</dbReference>
<reference evidence="2" key="1">
    <citation type="submission" date="2007-10" db="EMBL/GenBank/DDBJ databases">
        <title>Complete sequence of chromosome of Desulforudis audaxviator MP104C.</title>
        <authorList>
            <person name="Copeland A."/>
            <person name="Lucas S."/>
            <person name="Lapidus A."/>
            <person name="Barry K."/>
            <person name="Glavina del Rio T."/>
            <person name="Dalin E."/>
            <person name="Tice H."/>
            <person name="Bruce D."/>
            <person name="Pitluck S."/>
            <person name="Lowry S.R."/>
            <person name="Larimer F."/>
            <person name="Land M.L."/>
            <person name="Hauser L."/>
            <person name="Kyrpides N."/>
            <person name="Ivanova N.N."/>
            <person name="Richardson P."/>
        </authorList>
    </citation>
    <scope>NUCLEOTIDE SEQUENCE [LARGE SCALE GENOMIC DNA]</scope>
    <source>
        <strain evidence="2">MP104C</strain>
    </source>
</reference>
<sequence>MGKKRIVVLGCGNIFAGDDAVGIEVLRELEKEPLPDGVTVVEAGAPGLGMLDLMYGADKAVIVDAVLAADMEPGLVVRWREDEVPRKEAPPLSVHDIGVRDALEFGRKSGVLELPAEVVVIGITVANVEPWHMGLMPAVAEAVPRAAAAVRRELRRWLEGE</sequence>
<dbReference type="GO" id="GO:0004175">
    <property type="term" value="F:endopeptidase activity"/>
    <property type="evidence" value="ECO:0007669"/>
    <property type="project" value="TreeGrafter"/>
</dbReference>
<evidence type="ECO:0000313" key="1">
    <source>
        <dbReference type="EMBL" id="ACA60151.1"/>
    </source>
</evidence>
<evidence type="ECO:0000313" key="2">
    <source>
        <dbReference type="Proteomes" id="UP000008544"/>
    </source>
</evidence>
<keyword evidence="1" id="KW-0378">Hydrolase</keyword>
<dbReference type="InterPro" id="IPR023430">
    <property type="entry name" value="Pept_HybD-like_dom_sf"/>
</dbReference>
<dbReference type="GO" id="GO:0016485">
    <property type="term" value="P:protein processing"/>
    <property type="evidence" value="ECO:0007669"/>
    <property type="project" value="TreeGrafter"/>
</dbReference>
<name>B1I574_DESAP</name>
<dbReference type="eggNOG" id="COG0680">
    <property type="taxonomic scope" value="Bacteria"/>
</dbReference>
<dbReference type="RefSeq" id="WP_012302732.1">
    <property type="nucleotide sequence ID" value="NC_010424.1"/>
</dbReference>
<dbReference type="HOGENOM" id="CLU_099037_0_2_9"/>
<reference evidence="1 2" key="2">
    <citation type="journal article" date="2008" name="Science">
        <title>Environmental genomics reveals a single-species ecosystem deep within Earth.</title>
        <authorList>
            <person name="Chivian D."/>
            <person name="Brodie E.L."/>
            <person name="Alm E.J."/>
            <person name="Culley D.E."/>
            <person name="Dehal P.S."/>
            <person name="Desantis T.Z."/>
            <person name="Gihring T.M."/>
            <person name="Lapidus A."/>
            <person name="Lin L.H."/>
            <person name="Lowry S.R."/>
            <person name="Moser D.P."/>
            <person name="Richardson P.M."/>
            <person name="Southam G."/>
            <person name="Wanger G."/>
            <person name="Pratt L.M."/>
            <person name="Andersen G.L."/>
            <person name="Hazen T.C."/>
            <person name="Brockman F.J."/>
            <person name="Arkin A.P."/>
            <person name="Onstott T.C."/>
        </authorList>
    </citation>
    <scope>NUCLEOTIDE SEQUENCE [LARGE SCALE GENOMIC DNA]</scope>
    <source>
        <strain evidence="1 2">MP104C</strain>
    </source>
</reference>
<dbReference type="KEGG" id="dau:Daud_1650"/>
<dbReference type="PRINTS" id="PR00446">
    <property type="entry name" value="HYDRGNUPTAKE"/>
</dbReference>